<keyword evidence="12 16" id="KW-0408">Iron</keyword>
<feature type="transmembrane region" description="Helical" evidence="16">
    <location>
        <begin position="176"/>
        <end position="198"/>
    </location>
</feature>
<feature type="transmembrane region" description="Helical" evidence="16">
    <location>
        <begin position="269"/>
        <end position="300"/>
    </location>
</feature>
<name>A0A024GWT5_9ASCI</name>
<keyword evidence="7 16" id="KW-0812">Transmembrane</keyword>
<feature type="domain" description="Cytochrome b/b6 C-terminal region profile" evidence="18">
    <location>
        <begin position="208"/>
        <end position="358"/>
    </location>
</feature>
<dbReference type="GO" id="GO:0046872">
    <property type="term" value="F:metal ion binding"/>
    <property type="evidence" value="ECO:0007669"/>
    <property type="project" value="UniProtKB-UniRule"/>
</dbReference>
<evidence type="ECO:0000256" key="12">
    <source>
        <dbReference type="ARBA" id="ARBA00023004"/>
    </source>
</evidence>
<keyword evidence="10 16" id="KW-0249">Electron transport</keyword>
<dbReference type="Pfam" id="PF00033">
    <property type="entry name" value="Cytochrome_B"/>
    <property type="match status" value="1"/>
</dbReference>
<evidence type="ECO:0000256" key="11">
    <source>
        <dbReference type="ARBA" id="ARBA00022989"/>
    </source>
</evidence>
<dbReference type="InterPro" id="IPR048259">
    <property type="entry name" value="Cytochrome_b_N_euk/bac"/>
</dbReference>
<feature type="transmembrane region" description="Helical" evidence="16">
    <location>
        <begin position="338"/>
        <end position="357"/>
    </location>
</feature>
<keyword evidence="4 16" id="KW-0813">Transport</keyword>
<keyword evidence="5 16" id="KW-0349">Heme</keyword>
<dbReference type="EMBL" id="HF548555">
    <property type="protein sequence ID" value="CCO25738.1"/>
    <property type="molecule type" value="Genomic_DNA"/>
</dbReference>
<sequence length="358" mass="42565">MFLRKDPIISLLYGSLVRLPTPLNISFFWNFGSLVGFFMSLQIVTGFFLSMHYCSSIYFSFDSISHINSDVNYGWMMRYMHINGASFFMMMIYCHIARGLYYKRYSKKNPWFCGVLMLFFSMMIAFLGYVLPWGQMSFWGATVITNMVSAIPLVGKKMTFWLWGGYSVGQPTLFRFFSFHFFFPFLLVFLSFFHIYFIHSSGGSGTPLGFFSSMKVSFWPFFGFKDLMGAAGIFFFFFSFFFFTDLFTEPDNYMKANSMVTPQHIKPEWYFLFAYAILRCIPNKLLGVISLFLSIFVFFFLPFSQSVFQKSFYHQTLFWFWAFNFFFLTWLGGLPVKTFFIFFSQIFSFFYFFFFFIF</sequence>
<dbReference type="GO" id="GO:0008121">
    <property type="term" value="F:quinol-cytochrome-c reductase activity"/>
    <property type="evidence" value="ECO:0007669"/>
    <property type="project" value="TreeGrafter"/>
</dbReference>
<dbReference type="SUPFAM" id="SSF81342">
    <property type="entry name" value="Transmembrane di-heme cytochromes"/>
    <property type="match status" value="1"/>
</dbReference>
<feature type="transmembrane region" description="Helical" evidence="16">
    <location>
        <begin position="109"/>
        <end position="131"/>
    </location>
</feature>
<dbReference type="CDD" id="cd00284">
    <property type="entry name" value="Cytochrome_b_N"/>
    <property type="match status" value="1"/>
</dbReference>
<keyword evidence="14 16" id="KW-0496">Mitochondrion</keyword>
<proteinExistence type="inferred from homology"/>
<dbReference type="PROSITE" id="PS51003">
    <property type="entry name" value="CYTB_CTER"/>
    <property type="match status" value="1"/>
</dbReference>
<dbReference type="Gene3D" id="1.20.810.10">
    <property type="entry name" value="Cytochrome Bc1 Complex, Chain C"/>
    <property type="match status" value="1"/>
</dbReference>
<feature type="transmembrane region" description="Helical" evidence="16">
    <location>
        <begin position="27"/>
        <end position="49"/>
    </location>
</feature>
<evidence type="ECO:0000256" key="7">
    <source>
        <dbReference type="ARBA" id="ARBA00022692"/>
    </source>
</evidence>
<feature type="transmembrane region" description="Helical" evidence="16">
    <location>
        <begin position="137"/>
        <end position="155"/>
    </location>
</feature>
<evidence type="ECO:0000256" key="1">
    <source>
        <dbReference type="ARBA" id="ARBA00002566"/>
    </source>
</evidence>
<feature type="transmembrane region" description="Helical" evidence="16">
    <location>
        <begin position="79"/>
        <end position="97"/>
    </location>
</feature>
<dbReference type="AlphaFoldDB" id="A0A024GWT5"/>
<dbReference type="Pfam" id="PF00032">
    <property type="entry name" value="Cytochrom_B_C"/>
    <property type="match status" value="1"/>
</dbReference>
<keyword evidence="13" id="KW-0830">Ubiquinone</keyword>
<comment type="cofactor">
    <cofactor evidence="16">
        <name>heme b</name>
        <dbReference type="ChEBI" id="CHEBI:60344"/>
    </cofactor>
    <text evidence="16">Binds 2 heme groups non-covalently.</text>
</comment>
<keyword evidence="8 16" id="KW-0479">Metal-binding</keyword>
<evidence type="ECO:0000256" key="8">
    <source>
        <dbReference type="ARBA" id="ARBA00022723"/>
    </source>
</evidence>
<evidence type="ECO:0000256" key="3">
    <source>
        <dbReference type="ARBA" id="ARBA00013531"/>
    </source>
</evidence>
<dbReference type="GO" id="GO:0006122">
    <property type="term" value="P:mitochondrial electron transport, ubiquinol to cytochrome c"/>
    <property type="evidence" value="ECO:0007669"/>
    <property type="project" value="TreeGrafter"/>
</dbReference>
<evidence type="ECO:0000256" key="10">
    <source>
        <dbReference type="ARBA" id="ARBA00022982"/>
    </source>
</evidence>
<evidence type="ECO:0000256" key="5">
    <source>
        <dbReference type="ARBA" id="ARBA00022617"/>
    </source>
</evidence>
<evidence type="ECO:0000256" key="2">
    <source>
        <dbReference type="ARBA" id="ARBA00004448"/>
    </source>
</evidence>
<evidence type="ECO:0000256" key="4">
    <source>
        <dbReference type="ARBA" id="ARBA00022448"/>
    </source>
</evidence>
<feature type="domain" description="Cytochrome b/b6 N-terminal region profile" evidence="17">
    <location>
        <begin position="1"/>
        <end position="207"/>
    </location>
</feature>
<dbReference type="InterPro" id="IPR005797">
    <property type="entry name" value="Cyt_b/b6_N"/>
</dbReference>
<feature type="transmembrane region" description="Helical" evidence="16">
    <location>
        <begin position="227"/>
        <end position="248"/>
    </location>
</feature>
<dbReference type="InterPro" id="IPR027387">
    <property type="entry name" value="Cytb/b6-like_sf"/>
</dbReference>
<keyword evidence="11 16" id="KW-1133">Transmembrane helix</keyword>
<dbReference type="PANTHER" id="PTHR19271:SF16">
    <property type="entry name" value="CYTOCHROME B"/>
    <property type="match status" value="1"/>
</dbReference>
<evidence type="ECO:0000256" key="6">
    <source>
        <dbReference type="ARBA" id="ARBA00022660"/>
    </source>
</evidence>
<geneLocation type="mitochondrion" evidence="19"/>
<dbReference type="GO" id="GO:0016491">
    <property type="term" value="F:oxidoreductase activity"/>
    <property type="evidence" value="ECO:0007669"/>
    <property type="project" value="UniProtKB-UniRule"/>
</dbReference>
<keyword evidence="9" id="KW-0999">Mitochondrion inner membrane</keyword>
<dbReference type="InterPro" id="IPR036150">
    <property type="entry name" value="Cyt_b/b6_C_sf"/>
</dbReference>
<evidence type="ECO:0000259" key="17">
    <source>
        <dbReference type="PROSITE" id="PS51002"/>
    </source>
</evidence>
<protein>
    <recommendedName>
        <fullName evidence="3 16">Cytochrome b</fullName>
    </recommendedName>
</protein>
<evidence type="ECO:0000256" key="16">
    <source>
        <dbReference type="RuleBase" id="RU362117"/>
    </source>
</evidence>
<comment type="similarity">
    <text evidence="16">Belongs to the cytochrome b family.</text>
</comment>
<keyword evidence="6 16" id="KW-0679">Respiratory chain</keyword>
<dbReference type="PANTHER" id="PTHR19271">
    <property type="entry name" value="CYTOCHROME B"/>
    <property type="match status" value="1"/>
</dbReference>
<dbReference type="GO" id="GO:0005743">
    <property type="term" value="C:mitochondrial inner membrane"/>
    <property type="evidence" value="ECO:0007669"/>
    <property type="project" value="UniProtKB-SubCell"/>
</dbReference>
<accession>A0A024GWT5</accession>
<organism evidence="19">
    <name type="scientific">Aplidium tabarquensis</name>
    <dbReference type="NCBI Taxonomy" id="1256662"/>
    <lineage>
        <taxon>Eukaryota</taxon>
        <taxon>Metazoa</taxon>
        <taxon>Chordata</taxon>
        <taxon>Tunicata</taxon>
        <taxon>Ascidiacea</taxon>
        <taxon>Aplousobranchia</taxon>
        <taxon>Polyclinidae</taxon>
        <taxon>Aplidium</taxon>
    </lineage>
</organism>
<evidence type="ECO:0000313" key="19">
    <source>
        <dbReference type="EMBL" id="CCO25738.1"/>
    </source>
</evidence>
<dbReference type="InterPro" id="IPR016174">
    <property type="entry name" value="Di-haem_cyt_TM"/>
</dbReference>
<dbReference type="SUPFAM" id="SSF81648">
    <property type="entry name" value="a domain/subunit of cytochrome bc1 complex (Ubiquinol-cytochrome c reductase)"/>
    <property type="match status" value="1"/>
</dbReference>
<comment type="subcellular location">
    <subcellularLocation>
        <location evidence="2">Mitochondrion inner membrane</location>
        <topology evidence="2">Multi-pass membrane protein</topology>
    </subcellularLocation>
</comment>
<evidence type="ECO:0000256" key="15">
    <source>
        <dbReference type="ARBA" id="ARBA00023136"/>
    </source>
</evidence>
<evidence type="ECO:0000256" key="14">
    <source>
        <dbReference type="ARBA" id="ARBA00023128"/>
    </source>
</evidence>
<evidence type="ECO:0000259" key="18">
    <source>
        <dbReference type="PROSITE" id="PS51003"/>
    </source>
</evidence>
<gene>
    <name evidence="19" type="primary">cob</name>
</gene>
<reference evidence="19" key="1">
    <citation type="journal article" date="2014" name="Genome Biol. Evol.">
        <title>Ascidian mitogenomics: comparison of evolutionary rates in closely related taxa provides evidence of ongoing speciation events.</title>
        <authorList>
            <person name="Griggio F."/>
            <person name="Voskoboynik A."/>
            <person name="Iannelli F."/>
            <person name="Justy F."/>
            <person name="Tilak M.K."/>
            <person name="Turon X."/>
            <person name="Pesole G."/>
            <person name="Douzery E.J."/>
            <person name="Mastrototaro F."/>
            <person name="Gissi C."/>
        </authorList>
    </citation>
    <scope>NUCLEOTIDE SEQUENCE</scope>
    <source>
        <tissue evidence="19">Colony</tissue>
    </source>
</reference>
<keyword evidence="15 16" id="KW-0472">Membrane</keyword>
<evidence type="ECO:0000256" key="9">
    <source>
        <dbReference type="ARBA" id="ARBA00022792"/>
    </source>
</evidence>
<comment type="function">
    <text evidence="1 16">Component of the ubiquinol-cytochrome c reductase complex (complex III or cytochrome b-c1 complex) that is part of the mitochondrial respiratory chain. The b-c1 complex mediates electron transfer from ubiquinol to cytochrome c. Contributes to the generation of a proton gradient across the mitochondrial membrane that is then used for ATP synthesis.</text>
</comment>
<evidence type="ECO:0000256" key="13">
    <source>
        <dbReference type="ARBA" id="ARBA00023075"/>
    </source>
</evidence>
<dbReference type="PROSITE" id="PS51002">
    <property type="entry name" value="CYTB_NTER"/>
    <property type="match status" value="1"/>
</dbReference>
<dbReference type="InterPro" id="IPR005798">
    <property type="entry name" value="Cyt_b/b6_C"/>
</dbReference>
<feature type="transmembrane region" description="Helical" evidence="16">
    <location>
        <begin position="312"/>
        <end position="331"/>
    </location>
</feature>